<evidence type="ECO:0000313" key="2">
    <source>
        <dbReference type="Proteomes" id="UP001071777"/>
    </source>
</evidence>
<dbReference type="EMBL" id="JAPCXB010000089">
    <property type="protein sequence ID" value="KAJ1608901.1"/>
    <property type="molecule type" value="Genomic_DNA"/>
</dbReference>
<evidence type="ECO:0000313" key="1">
    <source>
        <dbReference type="EMBL" id="KAJ1608901.1"/>
    </source>
</evidence>
<organism evidence="1 2">
    <name type="scientific">Cryptosporidium canis</name>
    <dbReference type="NCBI Taxonomy" id="195482"/>
    <lineage>
        <taxon>Eukaryota</taxon>
        <taxon>Sar</taxon>
        <taxon>Alveolata</taxon>
        <taxon>Apicomplexa</taxon>
        <taxon>Conoidasida</taxon>
        <taxon>Coccidia</taxon>
        <taxon>Eucoccidiorida</taxon>
        <taxon>Eimeriorina</taxon>
        <taxon>Cryptosporidiidae</taxon>
        <taxon>Cryptosporidium</taxon>
    </lineage>
</organism>
<keyword evidence="2" id="KW-1185">Reference proteome</keyword>
<sequence length="106" mass="12519">MENNILKESTEFMEKTQNILINILNELKETVDIISKVDPKKQIELQGHIINYYKNVNYLSEVFNEKINNMHDSMEFQVNATMERLMAENLQSFDTEIDTDSDNKEE</sequence>
<name>A0ABQ8P894_9CRYT</name>
<accession>A0ABQ8P894</accession>
<gene>
    <name evidence="1" type="ORF">OJ252_2408</name>
</gene>
<comment type="caution">
    <text evidence="1">The sequence shown here is derived from an EMBL/GenBank/DDBJ whole genome shotgun (WGS) entry which is preliminary data.</text>
</comment>
<proteinExistence type="predicted"/>
<dbReference type="Proteomes" id="UP001071777">
    <property type="component" value="Unassembled WGS sequence"/>
</dbReference>
<protein>
    <submittedName>
        <fullName evidence="1">Uncharacterized protein</fullName>
    </submittedName>
</protein>
<reference evidence="1" key="1">
    <citation type="submission" date="2022-10" db="EMBL/GenBank/DDBJ databases">
        <title>Adaptive evolution leads to modifications in subtelomeric GC content in a zoonotic Cryptosporidium species.</title>
        <authorList>
            <person name="Li J."/>
            <person name="Feng Y."/>
            <person name="Xiao L."/>
        </authorList>
    </citation>
    <scope>NUCLEOTIDE SEQUENCE</scope>
    <source>
        <strain evidence="1">25894</strain>
    </source>
</reference>